<organism evidence="3 4">
    <name type="scientific">Boletus reticuloceps</name>
    <dbReference type="NCBI Taxonomy" id="495285"/>
    <lineage>
        <taxon>Eukaryota</taxon>
        <taxon>Fungi</taxon>
        <taxon>Dikarya</taxon>
        <taxon>Basidiomycota</taxon>
        <taxon>Agaricomycotina</taxon>
        <taxon>Agaricomycetes</taxon>
        <taxon>Agaricomycetidae</taxon>
        <taxon>Boletales</taxon>
        <taxon>Boletineae</taxon>
        <taxon>Boletaceae</taxon>
        <taxon>Boletoideae</taxon>
        <taxon>Boletus</taxon>
    </lineage>
</organism>
<evidence type="ECO:0000313" key="4">
    <source>
        <dbReference type="Proteomes" id="UP000683000"/>
    </source>
</evidence>
<dbReference type="EMBL" id="JAGFBS010000002">
    <property type="protein sequence ID" value="KAG6381287.1"/>
    <property type="molecule type" value="Genomic_DNA"/>
</dbReference>
<dbReference type="Proteomes" id="UP000683000">
    <property type="component" value="Unassembled WGS sequence"/>
</dbReference>
<name>A0A8I2Z223_9AGAM</name>
<evidence type="ECO:0000313" key="3">
    <source>
        <dbReference type="EMBL" id="KAG6381287.1"/>
    </source>
</evidence>
<feature type="region of interest" description="Disordered" evidence="1">
    <location>
        <begin position="634"/>
        <end position="701"/>
    </location>
</feature>
<accession>A0A8I2Z223</accession>
<feature type="region of interest" description="Disordered" evidence="1">
    <location>
        <begin position="484"/>
        <end position="536"/>
    </location>
</feature>
<proteinExistence type="predicted"/>
<feature type="compositionally biased region" description="Acidic residues" evidence="1">
    <location>
        <begin position="494"/>
        <end position="505"/>
    </location>
</feature>
<dbReference type="OrthoDB" id="2686491at2759"/>
<feature type="compositionally biased region" description="Polar residues" evidence="1">
    <location>
        <begin position="674"/>
        <end position="686"/>
    </location>
</feature>
<dbReference type="InterPro" id="IPR058913">
    <property type="entry name" value="Integrase_dom_put"/>
</dbReference>
<feature type="region of interest" description="Disordered" evidence="1">
    <location>
        <begin position="241"/>
        <end position="262"/>
    </location>
</feature>
<feature type="region of interest" description="Disordered" evidence="1">
    <location>
        <begin position="299"/>
        <end position="321"/>
    </location>
</feature>
<feature type="compositionally biased region" description="Polar residues" evidence="1">
    <location>
        <begin position="245"/>
        <end position="256"/>
    </location>
</feature>
<sequence>MLDPSDACHLWLLHFLFLDQLNIDCEQFQNDWNHHSVSKRGHDQSPLDMRFLSQIQHGEYADCHEQHPHDPADAEIMAGQQRFVTPFIWAQQTMTELPKLTRHVRNTAVGVPPTANPFQSIEAYQAFTLAFQQARHQGDIPTGYGVAQEEWVDGVYPEREVITVGRSKRVHEMGMPFVVWWPRAILDVAVALFPAFLHPTSLTLCMSADVPSSITLSCPRFVPGGGRKGNRCKTCQRKERHHSNVAHSTNPAQQHAASCPPSPDNPIQTILDQYTRTRPKAIPQPRHEAVTGLRKMPPRAAKRGTRGFTGTGGVSVDSSRGLSQERAIKIGRLMMTPHGLTAVRAGRLSICKVPRKSEFEEYRQHGLLVSEDGEQDIEFLVSWSMNDIDSWLRRLLPKPFEWLDARLGKPAEGSFHWALLNSERQKYFVLMRPMITGKELNEVKGSAGRKFTTFSVVIAPRINIPRSIYTDWDHAISQALNGSVPMDGASNMDAESDSEIADDSDNALVRPPSKGKARAHPQSVLELTTDSDGSDSNAVQIIGTQPINYARSKSTTSQPSVITTTSHEVAPSQSNMPRAMAHLFVPSATIPDSESDDDFFFTKLIARESEAAASGSKHPRRRVSLSDSELAACESQPSAGKRIKLENYHTTTTRGLGARNEPSDEVAEAGPSGSGMTTGLFTTRRSTAVRPPDSPSCDPWK</sequence>
<feature type="compositionally biased region" description="Polar residues" evidence="1">
    <location>
        <begin position="525"/>
        <end position="536"/>
    </location>
</feature>
<feature type="domain" description="Integrase core" evidence="2">
    <location>
        <begin position="1"/>
        <end position="52"/>
    </location>
</feature>
<evidence type="ECO:0000256" key="1">
    <source>
        <dbReference type="SAM" id="MobiDB-lite"/>
    </source>
</evidence>
<dbReference type="AlphaFoldDB" id="A0A8I2Z223"/>
<reference evidence="3" key="1">
    <citation type="submission" date="2021-03" db="EMBL/GenBank/DDBJ databases">
        <title>Evolutionary innovations through gain and loss of genes in the ectomycorrhizal Boletales.</title>
        <authorList>
            <person name="Wu G."/>
            <person name="Miyauchi S."/>
            <person name="Morin E."/>
            <person name="Yang Z.-L."/>
            <person name="Xu J."/>
            <person name="Martin F.M."/>
        </authorList>
    </citation>
    <scope>NUCLEOTIDE SEQUENCE</scope>
    <source>
        <strain evidence="3">BR01</strain>
    </source>
</reference>
<protein>
    <recommendedName>
        <fullName evidence="2">Integrase core domain-containing protein</fullName>
    </recommendedName>
</protein>
<comment type="caution">
    <text evidence="3">The sequence shown here is derived from an EMBL/GenBank/DDBJ whole genome shotgun (WGS) entry which is preliminary data.</text>
</comment>
<gene>
    <name evidence="3" type="ORF">JVT61DRAFT_5692</name>
</gene>
<evidence type="ECO:0000259" key="2">
    <source>
        <dbReference type="Pfam" id="PF24764"/>
    </source>
</evidence>
<keyword evidence="4" id="KW-1185">Reference proteome</keyword>
<dbReference type="Pfam" id="PF24764">
    <property type="entry name" value="rva_4"/>
    <property type="match status" value="1"/>
</dbReference>